<dbReference type="InterPro" id="IPR036265">
    <property type="entry name" value="HIT-like_sf"/>
</dbReference>
<dbReference type="Proteomes" id="UP000192911">
    <property type="component" value="Unassembled WGS sequence"/>
</dbReference>
<proteinExistence type="predicted"/>
<organism evidence="1 2">
    <name type="scientific">Trinickia caryophylli</name>
    <name type="common">Paraburkholderia caryophylli</name>
    <dbReference type="NCBI Taxonomy" id="28094"/>
    <lineage>
        <taxon>Bacteria</taxon>
        <taxon>Pseudomonadati</taxon>
        <taxon>Pseudomonadota</taxon>
        <taxon>Betaproteobacteria</taxon>
        <taxon>Burkholderiales</taxon>
        <taxon>Burkholderiaceae</taxon>
        <taxon>Trinickia</taxon>
    </lineage>
</organism>
<dbReference type="Gene3D" id="3.30.428.10">
    <property type="entry name" value="HIT-like"/>
    <property type="match status" value="1"/>
</dbReference>
<gene>
    <name evidence="1" type="ORF">SAMN06295900_12161</name>
</gene>
<evidence type="ECO:0000313" key="2">
    <source>
        <dbReference type="Proteomes" id="UP000192911"/>
    </source>
</evidence>
<sequence length="380" mass="42183">MVPPLTEARDRQAPTIDVSAARNIQVGPNQEGRSAIHGTLNAYGIDDNREKLSAVNKDAYNVFVKKDGSGKSDLAHGAYVSKRGDDEYGSFRWLNPRSLKKYQTNDLAQVKLSSRHLDALRETYKNENATQFLVDVLRGQKLGDTVYGEVFKKNPEAFYYSAPMDRGNGFLIYPNIPYMSENYVNGNISNLTQRREGVQLTAWAVHPALPHDLIDEISGNKSAAEEQAPRSEELNQKSAEIKSGIKSLTSILDLDGGDVAMLEKLKSDILDHLSEVYGASDQKDKINLFFHFPVATSTATLHLHVWVNKADHPLNESREFGVDDVIRHLKSGQSIDSLVLARNDGKFTLPTRDGLHEIKGMPERGAPAPDDYRKLALPGV</sequence>
<dbReference type="SUPFAM" id="SSF54197">
    <property type="entry name" value="HIT-like"/>
    <property type="match status" value="1"/>
</dbReference>
<dbReference type="STRING" id="28094.SAMN06295900_12161"/>
<reference evidence="2" key="1">
    <citation type="submission" date="2017-04" db="EMBL/GenBank/DDBJ databases">
        <authorList>
            <person name="Varghese N."/>
            <person name="Submissions S."/>
        </authorList>
    </citation>
    <scope>NUCLEOTIDE SEQUENCE [LARGE SCALE GENOMIC DNA]</scope>
    <source>
        <strain evidence="2">Ballard 720</strain>
    </source>
</reference>
<protein>
    <submittedName>
        <fullName evidence="1">Scavenger mRNA decapping enzyme C-term binding</fullName>
    </submittedName>
</protein>
<dbReference type="EMBL" id="FXAH01000021">
    <property type="protein sequence ID" value="SMF79628.1"/>
    <property type="molecule type" value="Genomic_DNA"/>
</dbReference>
<dbReference type="AlphaFoldDB" id="A0A1X7H4H1"/>
<accession>A0A1X7H4H1</accession>
<dbReference type="Pfam" id="PF11969">
    <property type="entry name" value="DcpS_C"/>
    <property type="match status" value="1"/>
</dbReference>
<name>A0A1X7H4H1_TRICW</name>
<evidence type="ECO:0000313" key="1">
    <source>
        <dbReference type="EMBL" id="SMF79628.1"/>
    </source>
</evidence>
<keyword evidence="2" id="KW-1185">Reference proteome</keyword>